<dbReference type="GO" id="GO:0030150">
    <property type="term" value="P:protein import into mitochondrial matrix"/>
    <property type="evidence" value="ECO:0007669"/>
    <property type="project" value="TreeGrafter"/>
</dbReference>
<evidence type="ECO:0000256" key="13">
    <source>
        <dbReference type="SAM" id="MobiDB-lite"/>
    </source>
</evidence>
<keyword evidence="5" id="KW-0999">Mitochondrion inner membrane</keyword>
<evidence type="ECO:0000313" key="15">
    <source>
        <dbReference type="EMBL" id="KAF5851301.1"/>
    </source>
</evidence>
<keyword evidence="4" id="KW-0547">Nucleotide-binding</keyword>
<comment type="subcellular location">
    <subcellularLocation>
        <location evidence="1">Mitochondrion inner membrane</location>
        <topology evidence="1">Peripheral membrane protein</topology>
    </subcellularLocation>
</comment>
<evidence type="ECO:0000256" key="9">
    <source>
        <dbReference type="ARBA" id="ARBA00023010"/>
    </source>
</evidence>
<evidence type="ECO:0000256" key="7">
    <source>
        <dbReference type="ARBA" id="ARBA00022927"/>
    </source>
</evidence>
<evidence type="ECO:0000256" key="2">
    <source>
        <dbReference type="ARBA" id="ARBA00009597"/>
    </source>
</evidence>
<sequence>MRPPTASTFAASARWSIQPAAAATPATAYARATSYRRISTLPRAQQGSVSRTSVPLASLASPQPFLRSNFLPHDVLFRTSSAYARHFSFRPALYEQAQKQKGVKDEEPAPQSEAKKSTTSEGSTAEEATQKEGEEAKEKKEGEEESGEQKEGEEGQKKEKQDAPPPPPHGDKTPWQVFTETLKQEFQASKDWNEGTKQLGGALHDFQQNPNVQRAGQISEAAKTKTTEALKATASAVGQGAAWTWDTMPVKGVRAAARVTGSGIEYATRPVRQTKAFQAVKETIDDGSSSRYGGWVEKEERRKRRELRELNELKRTGGKALGPMEEDPNAGTNVTLHKDAKYKEVWREWKDNSKLAQGFFNMKVVYRESDNPLIETARSISDRITGFFAENETAMVIKKFREIDPNFQMESFLTEMREYILPEVLDAYVKGDVAVLKEWLSAAQYSVYAALMQQYQAAGLKSDGKIVDIRGVDVLNAKLLEPGEIPVFILTCRTQEVHVYRNAKSGELASGMDDKVQQVTYAIGVTRIPEDVNNPETRGWRLIELQKSARDYY</sequence>
<evidence type="ECO:0000259" key="14">
    <source>
        <dbReference type="SMART" id="SM00978"/>
    </source>
</evidence>
<dbReference type="SMART" id="SM00978">
    <property type="entry name" value="Tim44"/>
    <property type="match status" value="1"/>
</dbReference>
<reference evidence="15" key="1">
    <citation type="submission" date="2019-11" db="EMBL/GenBank/DDBJ databases">
        <title>Bipolaris sorokiniana Genome sequencing.</title>
        <authorList>
            <person name="Wang H."/>
        </authorList>
    </citation>
    <scope>NUCLEOTIDE SEQUENCE</scope>
</reference>
<feature type="compositionally biased region" description="Basic and acidic residues" evidence="13">
    <location>
        <begin position="102"/>
        <end position="118"/>
    </location>
</feature>
<feature type="region of interest" description="Disordered" evidence="13">
    <location>
        <begin position="98"/>
        <end position="174"/>
    </location>
</feature>
<dbReference type="InterPro" id="IPR007379">
    <property type="entry name" value="Tim44-like_dom"/>
</dbReference>
<keyword evidence="10" id="KW-0496">Mitochondrion</keyword>
<feature type="domain" description="Tim44-like" evidence="14">
    <location>
        <begin position="393"/>
        <end position="547"/>
    </location>
</feature>
<keyword evidence="6" id="KW-0067">ATP-binding</keyword>
<evidence type="ECO:0000256" key="8">
    <source>
        <dbReference type="ARBA" id="ARBA00022946"/>
    </source>
</evidence>
<evidence type="ECO:0000256" key="5">
    <source>
        <dbReference type="ARBA" id="ARBA00022792"/>
    </source>
</evidence>
<evidence type="ECO:0000256" key="6">
    <source>
        <dbReference type="ARBA" id="ARBA00022840"/>
    </source>
</evidence>
<evidence type="ECO:0000256" key="3">
    <source>
        <dbReference type="ARBA" id="ARBA00022448"/>
    </source>
</evidence>
<organism evidence="15 16">
    <name type="scientific">Cochliobolus sativus</name>
    <name type="common">Common root rot and spot blotch fungus</name>
    <name type="synonym">Bipolaris sorokiniana</name>
    <dbReference type="NCBI Taxonomy" id="45130"/>
    <lineage>
        <taxon>Eukaryota</taxon>
        <taxon>Fungi</taxon>
        <taxon>Dikarya</taxon>
        <taxon>Ascomycota</taxon>
        <taxon>Pezizomycotina</taxon>
        <taxon>Dothideomycetes</taxon>
        <taxon>Pleosporomycetidae</taxon>
        <taxon>Pleosporales</taxon>
        <taxon>Pleosporineae</taxon>
        <taxon>Pleosporaceae</taxon>
        <taxon>Bipolaris</taxon>
    </lineage>
</organism>
<dbReference type="InterPro" id="IPR039544">
    <property type="entry name" value="Tim44-like"/>
</dbReference>
<dbReference type="GO" id="GO:0005743">
    <property type="term" value="C:mitochondrial inner membrane"/>
    <property type="evidence" value="ECO:0007669"/>
    <property type="project" value="UniProtKB-SubCell"/>
</dbReference>
<name>A0A8H5ZLE4_COCSA</name>
<dbReference type="EMBL" id="WNKQ01000005">
    <property type="protein sequence ID" value="KAF5851301.1"/>
    <property type="molecule type" value="Genomic_DNA"/>
</dbReference>
<comment type="similarity">
    <text evidence="2">Belongs to the Tim44 family.</text>
</comment>
<keyword evidence="3" id="KW-0813">Transport</keyword>
<dbReference type="Pfam" id="PF04280">
    <property type="entry name" value="Tim44"/>
    <property type="match status" value="1"/>
</dbReference>
<dbReference type="PANTHER" id="PTHR10721:SF1">
    <property type="entry name" value="MITOCHONDRIAL IMPORT INNER MEMBRANE TRANSLOCASE SUBUNIT TIM44"/>
    <property type="match status" value="1"/>
</dbReference>
<dbReference type="SUPFAM" id="SSF54427">
    <property type="entry name" value="NTF2-like"/>
    <property type="match status" value="1"/>
</dbReference>
<evidence type="ECO:0000256" key="4">
    <source>
        <dbReference type="ARBA" id="ARBA00022741"/>
    </source>
</evidence>
<keyword evidence="7" id="KW-0653">Protein transport</keyword>
<dbReference type="GO" id="GO:0051087">
    <property type="term" value="F:protein-folding chaperone binding"/>
    <property type="evidence" value="ECO:0007669"/>
    <property type="project" value="TreeGrafter"/>
</dbReference>
<keyword evidence="11" id="KW-0472">Membrane</keyword>
<dbReference type="Gene3D" id="3.10.450.240">
    <property type="match status" value="1"/>
</dbReference>
<dbReference type="OMA" id="NFQMEPF"/>
<keyword evidence="8" id="KW-0809">Transit peptide</keyword>
<dbReference type="PANTHER" id="PTHR10721">
    <property type="entry name" value="MITOCHONDRIAL IMPORT INNER MEMBRANE TRANSLOCASE SUBUNIT TIM44"/>
    <property type="match status" value="1"/>
</dbReference>
<dbReference type="GO" id="GO:0005524">
    <property type="term" value="F:ATP binding"/>
    <property type="evidence" value="ECO:0007669"/>
    <property type="project" value="UniProtKB-KW"/>
</dbReference>
<evidence type="ECO:0000313" key="16">
    <source>
        <dbReference type="Proteomes" id="UP000624244"/>
    </source>
</evidence>
<gene>
    <name evidence="15" type="ORF">GGP41_004147</name>
</gene>
<keyword evidence="9" id="KW-0811">Translocation</keyword>
<protein>
    <recommendedName>
        <fullName evidence="12">Mitochondrial import inner membrane translocase subunit TIM44</fullName>
    </recommendedName>
</protein>
<dbReference type="FunFam" id="3.10.450.240:FF:000002">
    <property type="entry name" value="Mitochondrial import inner membrane translocase subunit TIM44"/>
    <property type="match status" value="1"/>
</dbReference>
<dbReference type="InterPro" id="IPR032710">
    <property type="entry name" value="NTF2-like_dom_sf"/>
</dbReference>
<comment type="caution">
    <text evidence="15">The sequence shown here is derived from an EMBL/GenBank/DDBJ whole genome shotgun (WGS) entry which is preliminary data.</text>
</comment>
<evidence type="ECO:0000256" key="1">
    <source>
        <dbReference type="ARBA" id="ARBA00004637"/>
    </source>
</evidence>
<feature type="compositionally biased region" description="Basic and acidic residues" evidence="13">
    <location>
        <begin position="128"/>
        <end position="162"/>
    </location>
</feature>
<proteinExistence type="inferred from homology"/>
<evidence type="ECO:0000256" key="11">
    <source>
        <dbReference type="ARBA" id="ARBA00023136"/>
    </source>
</evidence>
<evidence type="ECO:0000256" key="12">
    <source>
        <dbReference type="ARBA" id="ARBA00074309"/>
    </source>
</evidence>
<dbReference type="AlphaFoldDB" id="A0A8H5ZLE4"/>
<dbReference type="Proteomes" id="UP000624244">
    <property type="component" value="Unassembled WGS sequence"/>
</dbReference>
<accession>A0A8H5ZLE4</accession>
<evidence type="ECO:0000256" key="10">
    <source>
        <dbReference type="ARBA" id="ARBA00023128"/>
    </source>
</evidence>